<reference evidence="5" key="1">
    <citation type="journal article" date="2019" name="Int. J. Syst. Evol. Microbiol.">
        <title>The Global Catalogue of Microorganisms (GCM) 10K type strain sequencing project: providing services to taxonomists for standard genome sequencing and annotation.</title>
        <authorList>
            <consortium name="The Broad Institute Genomics Platform"/>
            <consortium name="The Broad Institute Genome Sequencing Center for Infectious Disease"/>
            <person name="Wu L."/>
            <person name="Ma J."/>
        </authorList>
    </citation>
    <scope>NUCLEOTIDE SEQUENCE [LARGE SCALE GENOMIC DNA]</scope>
    <source>
        <strain evidence="5">CGMCC 1.12237</strain>
    </source>
</reference>
<gene>
    <name evidence="4" type="ORF">ACFPM4_02205</name>
</gene>
<evidence type="ECO:0000313" key="4">
    <source>
        <dbReference type="EMBL" id="MFC5463561.1"/>
    </source>
</evidence>
<evidence type="ECO:0000256" key="2">
    <source>
        <dbReference type="ARBA" id="ARBA00022801"/>
    </source>
</evidence>
<evidence type="ECO:0000259" key="3">
    <source>
        <dbReference type="PROSITE" id="PS51462"/>
    </source>
</evidence>
<dbReference type="PROSITE" id="PS51462">
    <property type="entry name" value="NUDIX"/>
    <property type="match status" value="1"/>
</dbReference>
<proteinExistence type="predicted"/>
<dbReference type="InterPro" id="IPR000086">
    <property type="entry name" value="NUDIX_hydrolase_dom"/>
</dbReference>
<dbReference type="SUPFAM" id="SSF55811">
    <property type="entry name" value="Nudix"/>
    <property type="match status" value="1"/>
</dbReference>
<evidence type="ECO:0000256" key="1">
    <source>
        <dbReference type="ARBA" id="ARBA00001946"/>
    </source>
</evidence>
<dbReference type="InterPro" id="IPR015797">
    <property type="entry name" value="NUDIX_hydrolase-like_dom_sf"/>
</dbReference>
<comment type="cofactor">
    <cofactor evidence="1">
        <name>Mg(2+)</name>
        <dbReference type="ChEBI" id="CHEBI:18420"/>
    </cofactor>
</comment>
<dbReference type="EMBL" id="JBHSMC010000001">
    <property type="protein sequence ID" value="MFC5463561.1"/>
    <property type="molecule type" value="Genomic_DNA"/>
</dbReference>
<name>A0ABW0LGF7_9BACI</name>
<dbReference type="PRINTS" id="PR00502">
    <property type="entry name" value="NUDIXFAMILY"/>
</dbReference>
<dbReference type="GO" id="GO:0016787">
    <property type="term" value="F:hydrolase activity"/>
    <property type="evidence" value="ECO:0007669"/>
    <property type="project" value="UniProtKB-KW"/>
</dbReference>
<dbReference type="Proteomes" id="UP001596147">
    <property type="component" value="Unassembled WGS sequence"/>
</dbReference>
<dbReference type="CDD" id="cd02883">
    <property type="entry name" value="NUDIX_Hydrolase"/>
    <property type="match status" value="1"/>
</dbReference>
<accession>A0ABW0LGF7</accession>
<sequence length="160" mass="18121">MKMPTHIVAVGGIIENNEGFILLVKTHHGGWVFPGGQVEVGENLIDALKKEIKEESGIDVEVSNLLNVSSNTSIYKWYDNVTDVPTKVILDFICYPISGELTTSEETSEVRWVEKSKVLDLITAPAIRSRYQKYLDFNGRVHYMEYATKPQFDLKLNQTI</sequence>
<keyword evidence="5" id="KW-1185">Reference proteome</keyword>
<dbReference type="InterPro" id="IPR020476">
    <property type="entry name" value="Nudix_hydrolase"/>
</dbReference>
<dbReference type="Pfam" id="PF00293">
    <property type="entry name" value="NUDIX"/>
    <property type="match status" value="1"/>
</dbReference>
<comment type="caution">
    <text evidence="4">The sequence shown here is derived from an EMBL/GenBank/DDBJ whole genome shotgun (WGS) entry which is preliminary data.</text>
</comment>
<organism evidence="4 5">
    <name type="scientific">Lederbergia graminis</name>
    <dbReference type="NCBI Taxonomy" id="735518"/>
    <lineage>
        <taxon>Bacteria</taxon>
        <taxon>Bacillati</taxon>
        <taxon>Bacillota</taxon>
        <taxon>Bacilli</taxon>
        <taxon>Bacillales</taxon>
        <taxon>Bacillaceae</taxon>
        <taxon>Lederbergia</taxon>
    </lineage>
</organism>
<evidence type="ECO:0000313" key="5">
    <source>
        <dbReference type="Proteomes" id="UP001596147"/>
    </source>
</evidence>
<dbReference type="PANTHER" id="PTHR43046:SF14">
    <property type="entry name" value="MUTT_NUDIX FAMILY PROTEIN"/>
    <property type="match status" value="1"/>
</dbReference>
<dbReference type="Gene3D" id="3.90.79.10">
    <property type="entry name" value="Nucleoside Triphosphate Pyrophosphohydrolase"/>
    <property type="match status" value="1"/>
</dbReference>
<dbReference type="RefSeq" id="WP_382347210.1">
    <property type="nucleotide sequence ID" value="NZ_JBHSMC010000001.1"/>
</dbReference>
<protein>
    <submittedName>
        <fullName evidence="4">NUDIX hydrolase</fullName>
    </submittedName>
</protein>
<dbReference type="PANTHER" id="PTHR43046">
    <property type="entry name" value="GDP-MANNOSE MANNOSYL HYDROLASE"/>
    <property type="match status" value="1"/>
</dbReference>
<feature type="domain" description="Nudix hydrolase" evidence="3">
    <location>
        <begin position="5"/>
        <end position="136"/>
    </location>
</feature>
<keyword evidence="2 4" id="KW-0378">Hydrolase</keyword>